<gene>
    <name evidence="3" type="ORF">EVAR_59024_1</name>
</gene>
<feature type="region of interest" description="Disordered" evidence="1">
    <location>
        <begin position="101"/>
        <end position="143"/>
    </location>
</feature>
<organism evidence="3 4">
    <name type="scientific">Eumeta variegata</name>
    <name type="common">Bagworm moth</name>
    <name type="synonym">Eumeta japonica</name>
    <dbReference type="NCBI Taxonomy" id="151549"/>
    <lineage>
        <taxon>Eukaryota</taxon>
        <taxon>Metazoa</taxon>
        <taxon>Ecdysozoa</taxon>
        <taxon>Arthropoda</taxon>
        <taxon>Hexapoda</taxon>
        <taxon>Insecta</taxon>
        <taxon>Pterygota</taxon>
        <taxon>Neoptera</taxon>
        <taxon>Endopterygota</taxon>
        <taxon>Lepidoptera</taxon>
        <taxon>Glossata</taxon>
        <taxon>Ditrysia</taxon>
        <taxon>Tineoidea</taxon>
        <taxon>Psychidae</taxon>
        <taxon>Oiketicinae</taxon>
        <taxon>Eumeta</taxon>
    </lineage>
</organism>
<keyword evidence="2" id="KW-0812">Transmembrane</keyword>
<feature type="compositionally biased region" description="Basic and acidic residues" evidence="1">
    <location>
        <begin position="113"/>
        <end position="125"/>
    </location>
</feature>
<sequence length="182" mass="19766">MRKFLLRTGAPAQTAQHSFAIDNSACGSRMSGARHLCIPRTLVLFFFLYLGNYGPPHVSLPATFIAVFLGSVWFGSRVEILAWARARCAGDGGPVAAGRGRARALRKRGSSGRRVECGRPSDAERPSPGAAAARISRPARAPADGDSCLHFSTSRHYRLDTSQFVRTTVARILKPSSITRRR</sequence>
<comment type="caution">
    <text evidence="3">The sequence shown here is derived from an EMBL/GenBank/DDBJ whole genome shotgun (WGS) entry which is preliminary data.</text>
</comment>
<dbReference type="Proteomes" id="UP000299102">
    <property type="component" value="Unassembled WGS sequence"/>
</dbReference>
<protein>
    <submittedName>
        <fullName evidence="3">Uncharacterized protein</fullName>
    </submittedName>
</protein>
<keyword evidence="2" id="KW-0472">Membrane</keyword>
<feature type="transmembrane region" description="Helical" evidence="2">
    <location>
        <begin position="36"/>
        <end position="52"/>
    </location>
</feature>
<feature type="compositionally biased region" description="Basic residues" evidence="1">
    <location>
        <begin position="101"/>
        <end position="111"/>
    </location>
</feature>
<feature type="compositionally biased region" description="Low complexity" evidence="1">
    <location>
        <begin position="126"/>
        <end position="142"/>
    </location>
</feature>
<evidence type="ECO:0000313" key="4">
    <source>
        <dbReference type="Proteomes" id="UP000299102"/>
    </source>
</evidence>
<evidence type="ECO:0000256" key="1">
    <source>
        <dbReference type="SAM" id="MobiDB-lite"/>
    </source>
</evidence>
<reference evidence="3 4" key="1">
    <citation type="journal article" date="2019" name="Commun. Biol.">
        <title>The bagworm genome reveals a unique fibroin gene that provides high tensile strength.</title>
        <authorList>
            <person name="Kono N."/>
            <person name="Nakamura H."/>
            <person name="Ohtoshi R."/>
            <person name="Tomita M."/>
            <person name="Numata K."/>
            <person name="Arakawa K."/>
        </authorList>
    </citation>
    <scope>NUCLEOTIDE SEQUENCE [LARGE SCALE GENOMIC DNA]</scope>
</reference>
<dbReference type="AlphaFoldDB" id="A0A4C1ZHM1"/>
<accession>A0A4C1ZHM1</accession>
<keyword evidence="2" id="KW-1133">Transmembrane helix</keyword>
<evidence type="ECO:0000313" key="3">
    <source>
        <dbReference type="EMBL" id="GBP87320.1"/>
    </source>
</evidence>
<proteinExistence type="predicted"/>
<keyword evidence="4" id="KW-1185">Reference proteome</keyword>
<dbReference type="EMBL" id="BGZK01001851">
    <property type="protein sequence ID" value="GBP87320.1"/>
    <property type="molecule type" value="Genomic_DNA"/>
</dbReference>
<name>A0A4C1ZHM1_EUMVA</name>
<feature type="transmembrane region" description="Helical" evidence="2">
    <location>
        <begin position="58"/>
        <end position="75"/>
    </location>
</feature>
<evidence type="ECO:0000256" key="2">
    <source>
        <dbReference type="SAM" id="Phobius"/>
    </source>
</evidence>